<evidence type="ECO:0000313" key="2">
    <source>
        <dbReference type="Proteomes" id="UP001583177"/>
    </source>
</evidence>
<proteinExistence type="predicted"/>
<reference evidence="1 2" key="1">
    <citation type="journal article" date="2024" name="IMA Fungus">
        <title>IMA Genome - F19 : A genome assembly and annotation guide to empower mycologists, including annotated draft genome sequences of Ceratocystis pirilliformis, Diaporthe australafricana, Fusarium ophioides, Paecilomyces lecythidis, and Sporothrix stenoceras.</title>
        <authorList>
            <person name="Aylward J."/>
            <person name="Wilson A.M."/>
            <person name="Visagie C.M."/>
            <person name="Spraker J."/>
            <person name="Barnes I."/>
            <person name="Buitendag C."/>
            <person name="Ceriani C."/>
            <person name="Del Mar Angel L."/>
            <person name="du Plessis D."/>
            <person name="Fuchs T."/>
            <person name="Gasser K."/>
            <person name="Kramer D."/>
            <person name="Li W."/>
            <person name="Munsamy K."/>
            <person name="Piso A."/>
            <person name="Price J.L."/>
            <person name="Sonnekus B."/>
            <person name="Thomas C."/>
            <person name="van der Nest A."/>
            <person name="van Dijk A."/>
            <person name="van Heerden A."/>
            <person name="van Vuuren N."/>
            <person name="Yilmaz N."/>
            <person name="Duong T.A."/>
            <person name="van der Merwe N.A."/>
            <person name="Wingfield M.J."/>
            <person name="Wingfield B.D."/>
        </authorList>
    </citation>
    <scope>NUCLEOTIDE SEQUENCE [LARGE SCALE GENOMIC DNA]</scope>
    <source>
        <strain evidence="1 2">CMW 18300</strain>
    </source>
</reference>
<sequence>MAFANKSAVGTIQLARTHASKPVMAKQNVVLVSGLARFIAAILGAANSVMNLVHHALSKSACGSEHMLSTVVDFLEMKEYKEVDVDEAPCIFPDCGHFFTVESMDGQMSMRDHYELDENDIPTGIKTAADPFSMDEVKTCSVCRSSLRNIARYGRIVRRAMLDEATKKFISWSAIRHIELADRLMTEQQRLEQSEEKEQDVGRSGRLSLTGDAVTQIKNLRKWVGQKRYNGLVQVYTDISRFVDQVSVQAQPFHKVFEFVRHAKRQNRTGGSFDYDRDIIQL</sequence>
<evidence type="ECO:0000313" key="1">
    <source>
        <dbReference type="EMBL" id="KAL1880750.1"/>
    </source>
</evidence>
<dbReference type="EMBL" id="JAWRVE010000007">
    <property type="protein sequence ID" value="KAL1880750.1"/>
    <property type="molecule type" value="Genomic_DNA"/>
</dbReference>
<comment type="caution">
    <text evidence="1">The sequence shown here is derived from an EMBL/GenBank/DDBJ whole genome shotgun (WGS) entry which is preliminary data.</text>
</comment>
<protein>
    <submittedName>
        <fullName evidence="1">Uncharacterized protein</fullName>
    </submittedName>
</protein>
<organism evidence="1 2">
    <name type="scientific">Diaporthe australafricana</name>
    <dbReference type="NCBI Taxonomy" id="127596"/>
    <lineage>
        <taxon>Eukaryota</taxon>
        <taxon>Fungi</taxon>
        <taxon>Dikarya</taxon>
        <taxon>Ascomycota</taxon>
        <taxon>Pezizomycotina</taxon>
        <taxon>Sordariomycetes</taxon>
        <taxon>Sordariomycetidae</taxon>
        <taxon>Diaporthales</taxon>
        <taxon>Diaporthaceae</taxon>
        <taxon>Diaporthe</taxon>
    </lineage>
</organism>
<keyword evidence="2" id="KW-1185">Reference proteome</keyword>
<gene>
    <name evidence="1" type="ORF">Daus18300_001364</name>
</gene>
<name>A0ABR3XXL6_9PEZI</name>
<dbReference type="Proteomes" id="UP001583177">
    <property type="component" value="Unassembled WGS sequence"/>
</dbReference>
<accession>A0ABR3XXL6</accession>